<gene>
    <name evidence="1" type="ORF">ILEXP_LOCUS28871</name>
</gene>
<reference evidence="1 2" key="1">
    <citation type="submission" date="2024-02" db="EMBL/GenBank/DDBJ databases">
        <authorList>
            <person name="Vignale AGUSTIN F."/>
            <person name="Sosa J E."/>
            <person name="Modenutti C."/>
        </authorList>
    </citation>
    <scope>NUCLEOTIDE SEQUENCE [LARGE SCALE GENOMIC DNA]</scope>
</reference>
<proteinExistence type="predicted"/>
<organism evidence="1 2">
    <name type="scientific">Ilex paraguariensis</name>
    <name type="common">yerba mate</name>
    <dbReference type="NCBI Taxonomy" id="185542"/>
    <lineage>
        <taxon>Eukaryota</taxon>
        <taxon>Viridiplantae</taxon>
        <taxon>Streptophyta</taxon>
        <taxon>Embryophyta</taxon>
        <taxon>Tracheophyta</taxon>
        <taxon>Spermatophyta</taxon>
        <taxon>Magnoliopsida</taxon>
        <taxon>eudicotyledons</taxon>
        <taxon>Gunneridae</taxon>
        <taxon>Pentapetalae</taxon>
        <taxon>asterids</taxon>
        <taxon>campanulids</taxon>
        <taxon>Aquifoliales</taxon>
        <taxon>Aquifoliaceae</taxon>
        <taxon>Ilex</taxon>
    </lineage>
</organism>
<keyword evidence="2" id="KW-1185">Reference proteome</keyword>
<comment type="caution">
    <text evidence="1">The sequence shown here is derived from an EMBL/GenBank/DDBJ whole genome shotgun (WGS) entry which is preliminary data.</text>
</comment>
<accession>A0ABC8SSJ5</accession>
<dbReference type="EMBL" id="CAUOFW020003471">
    <property type="protein sequence ID" value="CAK9160139.1"/>
    <property type="molecule type" value="Genomic_DNA"/>
</dbReference>
<protein>
    <submittedName>
        <fullName evidence="1">Uncharacterized protein</fullName>
    </submittedName>
</protein>
<name>A0ABC8SSJ5_9AQUA</name>
<evidence type="ECO:0000313" key="1">
    <source>
        <dbReference type="EMBL" id="CAK9160139.1"/>
    </source>
</evidence>
<evidence type="ECO:0000313" key="2">
    <source>
        <dbReference type="Proteomes" id="UP001642360"/>
    </source>
</evidence>
<dbReference type="Proteomes" id="UP001642360">
    <property type="component" value="Unassembled WGS sequence"/>
</dbReference>
<sequence>MGEEGQGKKRRVVEESLGGLTESLIMPRKHGAISGVGSSSILELKAQLYQSWEESKRLSKEPLSGHEQHIEVHRAKKKIATPDTFSHTKSGVAKYICILNLVIYFDYVKLTSGFLEWAPKMPLVPKTRVACRGSEGPHA</sequence>
<dbReference type="AlphaFoldDB" id="A0ABC8SSJ5"/>